<reference evidence="1 2" key="1">
    <citation type="submission" date="2019-08" db="EMBL/GenBank/DDBJ databases">
        <title>Whole genome of Aphis craccivora.</title>
        <authorList>
            <person name="Voronova N.V."/>
            <person name="Shulinski R.S."/>
            <person name="Bandarenka Y.V."/>
            <person name="Zhorov D.G."/>
            <person name="Warner D."/>
        </authorList>
    </citation>
    <scope>NUCLEOTIDE SEQUENCE [LARGE SCALE GENOMIC DNA]</scope>
    <source>
        <strain evidence="1">180601</strain>
        <tissue evidence="1">Whole Body</tissue>
    </source>
</reference>
<comment type="caution">
    <text evidence="1">The sequence shown here is derived from an EMBL/GenBank/DDBJ whole genome shotgun (WGS) entry which is preliminary data.</text>
</comment>
<sequence length="91" mass="10204">MLKLLVDEEIALLAIETKHLISEKDIECIPEKVSNAIIDDTIAIGEIKQYFTADGWTVVQQIIKMKKQNSTWLCPVCSEDASKNRSVVIDA</sequence>
<dbReference type="Proteomes" id="UP000478052">
    <property type="component" value="Unassembled WGS sequence"/>
</dbReference>
<proteinExistence type="predicted"/>
<evidence type="ECO:0000313" key="2">
    <source>
        <dbReference type="Proteomes" id="UP000478052"/>
    </source>
</evidence>
<gene>
    <name evidence="1" type="ORF">FWK35_00008754</name>
</gene>
<organism evidence="1 2">
    <name type="scientific">Aphis craccivora</name>
    <name type="common">Cowpea aphid</name>
    <dbReference type="NCBI Taxonomy" id="307492"/>
    <lineage>
        <taxon>Eukaryota</taxon>
        <taxon>Metazoa</taxon>
        <taxon>Ecdysozoa</taxon>
        <taxon>Arthropoda</taxon>
        <taxon>Hexapoda</taxon>
        <taxon>Insecta</taxon>
        <taxon>Pterygota</taxon>
        <taxon>Neoptera</taxon>
        <taxon>Paraneoptera</taxon>
        <taxon>Hemiptera</taxon>
        <taxon>Sternorrhyncha</taxon>
        <taxon>Aphidomorpha</taxon>
        <taxon>Aphidoidea</taxon>
        <taxon>Aphididae</taxon>
        <taxon>Aphidini</taxon>
        <taxon>Aphis</taxon>
        <taxon>Aphis</taxon>
    </lineage>
</organism>
<dbReference type="AlphaFoldDB" id="A0A6G0YKD1"/>
<accession>A0A6G0YKD1</accession>
<keyword evidence="2" id="KW-1185">Reference proteome</keyword>
<protein>
    <submittedName>
        <fullName evidence="1">Uncharacterized protein</fullName>
    </submittedName>
</protein>
<name>A0A6G0YKD1_APHCR</name>
<evidence type="ECO:0000313" key="1">
    <source>
        <dbReference type="EMBL" id="KAF0757573.1"/>
    </source>
</evidence>
<dbReference type="EMBL" id="VUJU01003537">
    <property type="protein sequence ID" value="KAF0757573.1"/>
    <property type="molecule type" value="Genomic_DNA"/>
</dbReference>
<dbReference type="OrthoDB" id="10367469at2759"/>